<organism evidence="1">
    <name type="scientific">Trypanosoma congolense (strain IL3000)</name>
    <dbReference type="NCBI Taxonomy" id="1068625"/>
    <lineage>
        <taxon>Eukaryota</taxon>
        <taxon>Discoba</taxon>
        <taxon>Euglenozoa</taxon>
        <taxon>Kinetoplastea</taxon>
        <taxon>Metakinetoplastina</taxon>
        <taxon>Trypanosomatida</taxon>
        <taxon>Trypanosomatidae</taxon>
        <taxon>Trypanosoma</taxon>
        <taxon>Nannomonas</taxon>
    </lineage>
</organism>
<protein>
    <submittedName>
        <fullName evidence="1">Uncharacterized protein</fullName>
    </submittedName>
</protein>
<proteinExistence type="predicted"/>
<gene>
    <name evidence="1" type="ORF">TCIL3000_9_2340</name>
</gene>
<name>G0UTX3_TRYCI</name>
<accession>G0UTX3</accession>
<dbReference type="EMBL" id="HE575322">
    <property type="protein sequence ID" value="CCC92837.1"/>
    <property type="molecule type" value="Genomic_DNA"/>
</dbReference>
<dbReference type="AlphaFoldDB" id="G0UTX3"/>
<reference evidence="1" key="1">
    <citation type="journal article" date="2012" name="Proc. Natl. Acad. Sci. U.S.A.">
        <title>Antigenic diversity is generated by distinct evolutionary mechanisms in African trypanosome species.</title>
        <authorList>
            <person name="Jackson A.P."/>
            <person name="Berry A."/>
            <person name="Aslett M."/>
            <person name="Allison H.C."/>
            <person name="Burton P."/>
            <person name="Vavrova-Anderson J."/>
            <person name="Brown R."/>
            <person name="Browne H."/>
            <person name="Corton N."/>
            <person name="Hauser H."/>
            <person name="Gamble J."/>
            <person name="Gilderthorp R."/>
            <person name="Marcello L."/>
            <person name="McQuillan J."/>
            <person name="Otto T.D."/>
            <person name="Quail M.A."/>
            <person name="Sanders M.J."/>
            <person name="van Tonder A."/>
            <person name="Ginger M.L."/>
            <person name="Field M.C."/>
            <person name="Barry J.D."/>
            <person name="Hertz-Fowler C."/>
            <person name="Berriman M."/>
        </authorList>
    </citation>
    <scope>NUCLEOTIDE SEQUENCE</scope>
    <source>
        <strain evidence="1">IL3000</strain>
    </source>
</reference>
<evidence type="ECO:0000313" key="1">
    <source>
        <dbReference type="EMBL" id="CCC92837.1"/>
    </source>
</evidence>
<sequence length="126" mass="14123">MGAHRSLYRTPTPWRKTLTGHRAFCCLGCARYSLVVFLPTNTRLCLLTTHMCLYPPAVLCRDSKRPMTTEGYAGILLLLVSETTRYLGSRVFLSGLGKRPQVVSARPLYAKPPRKILGESLKVLIE</sequence>